<feature type="region of interest" description="Disordered" evidence="1">
    <location>
        <begin position="285"/>
        <end position="369"/>
    </location>
</feature>
<feature type="compositionally biased region" description="Gly residues" evidence="1">
    <location>
        <begin position="144"/>
        <end position="160"/>
    </location>
</feature>
<evidence type="ECO:0000256" key="2">
    <source>
        <dbReference type="SAM" id="Phobius"/>
    </source>
</evidence>
<dbReference type="OrthoDB" id="3872225at2"/>
<feature type="transmembrane region" description="Helical" evidence="2">
    <location>
        <begin position="55"/>
        <end position="77"/>
    </location>
</feature>
<feature type="compositionally biased region" description="Gly residues" evidence="1">
    <location>
        <begin position="291"/>
        <end position="306"/>
    </location>
</feature>
<keyword evidence="2" id="KW-0472">Membrane</keyword>
<feature type="compositionally biased region" description="Low complexity" evidence="1">
    <location>
        <begin position="307"/>
        <end position="316"/>
    </location>
</feature>
<keyword evidence="2" id="KW-1133">Transmembrane helix</keyword>
<dbReference type="RefSeq" id="WP_051901791.1">
    <property type="nucleotide sequence ID" value="NZ_BNEE01000006.1"/>
</dbReference>
<organism evidence="3 4">
    <name type="scientific">Streptomyces xanthophaeus</name>
    <dbReference type="NCBI Taxonomy" id="67385"/>
    <lineage>
        <taxon>Bacteria</taxon>
        <taxon>Bacillati</taxon>
        <taxon>Actinomycetota</taxon>
        <taxon>Actinomycetes</taxon>
        <taxon>Kitasatosporales</taxon>
        <taxon>Streptomycetaceae</taxon>
        <taxon>Streptomyces</taxon>
    </lineage>
</organism>
<dbReference type="EMBL" id="BNEE01000006">
    <property type="protein sequence ID" value="GHI88835.1"/>
    <property type="molecule type" value="Genomic_DNA"/>
</dbReference>
<feature type="region of interest" description="Disordered" evidence="1">
    <location>
        <begin position="83"/>
        <end position="178"/>
    </location>
</feature>
<proteinExistence type="predicted"/>
<feature type="compositionally biased region" description="Low complexity" evidence="1">
    <location>
        <begin position="121"/>
        <end position="143"/>
    </location>
</feature>
<gene>
    <name evidence="3" type="ORF">Sxan_61990</name>
</gene>
<evidence type="ECO:0000256" key="1">
    <source>
        <dbReference type="SAM" id="MobiDB-lite"/>
    </source>
</evidence>
<sequence>MMDDHTPPGGTSGTSEEQALRGLLRGAVGGLEPSDGALERLRCAVPARRTLRRQAFVGAATVVLLTGAAVPAALYAVGSQGESTDHSAMAGHGEQPRAKGGATDSVPHQNGSGDQPRSSRSGGSTPDAGGTTGGTPTPSASGSPAGGMTAGPAGTGGPAGSAGSAAGTGPMPPVAAPGVPGCGADQLGVVGSARAPQADGRVYGSFKVTNVSAQGCTVTGPDTVRAAPLSGAPTTQGTGVAVVGHTAGDPASGLLPDPSVEARVLTLEPNTAYEVRFAWVPPAEPCPAQSTGGGAKPPQGGAGGASDGAASGTADAEPQTGGTTAKEPAGLAVSHTPQTGSPTTQTTIPDACGGTVYRTGAIPVDETKP</sequence>
<accession>A0A919LEV7</accession>
<name>A0A919LEV7_9ACTN</name>
<comment type="caution">
    <text evidence="3">The sequence shown here is derived from an EMBL/GenBank/DDBJ whole genome shotgun (WGS) entry which is preliminary data.</text>
</comment>
<feature type="compositionally biased region" description="Low complexity" evidence="1">
    <location>
        <begin position="336"/>
        <end position="347"/>
    </location>
</feature>
<keyword evidence="4" id="KW-1185">Reference proteome</keyword>
<feature type="compositionally biased region" description="Polar residues" evidence="1">
    <location>
        <begin position="106"/>
        <end position="120"/>
    </location>
</feature>
<evidence type="ECO:0000313" key="3">
    <source>
        <dbReference type="EMBL" id="GHI88835.1"/>
    </source>
</evidence>
<dbReference type="Proteomes" id="UP000600026">
    <property type="component" value="Unassembled WGS sequence"/>
</dbReference>
<dbReference type="AlphaFoldDB" id="A0A919LEV7"/>
<protein>
    <recommendedName>
        <fullName evidence="5">DUF4232 domain-containing protein</fullName>
    </recommendedName>
</protein>
<reference evidence="3" key="1">
    <citation type="submission" date="2020-09" db="EMBL/GenBank/DDBJ databases">
        <title>Whole genome shotgun sequence of Streptomyces xanthophaeus NBRC 12829.</title>
        <authorList>
            <person name="Komaki H."/>
            <person name="Tamura T."/>
        </authorList>
    </citation>
    <scope>NUCLEOTIDE SEQUENCE</scope>
    <source>
        <strain evidence="3">NBRC 12829</strain>
    </source>
</reference>
<evidence type="ECO:0000313" key="4">
    <source>
        <dbReference type="Proteomes" id="UP000600026"/>
    </source>
</evidence>
<evidence type="ECO:0008006" key="5">
    <source>
        <dbReference type="Google" id="ProtNLM"/>
    </source>
</evidence>
<keyword evidence="2" id="KW-0812">Transmembrane</keyword>